<accession>A0AAV2YM54</accession>
<evidence type="ECO:0000259" key="1">
    <source>
        <dbReference type="Pfam" id="PF07727"/>
    </source>
</evidence>
<dbReference type="Pfam" id="PF07727">
    <property type="entry name" value="RVT_2"/>
    <property type="match status" value="1"/>
</dbReference>
<evidence type="ECO:0000313" key="3">
    <source>
        <dbReference type="Proteomes" id="UP001146120"/>
    </source>
</evidence>
<proteinExistence type="predicted"/>
<reference evidence="2" key="2">
    <citation type="journal article" date="2023" name="Microbiol Resour">
        <title>Decontamination and Annotation of the Draft Genome Sequence of the Oomycete Lagenidium giganteum ARSEF 373.</title>
        <authorList>
            <person name="Morgan W.R."/>
            <person name="Tartar A."/>
        </authorList>
    </citation>
    <scope>NUCLEOTIDE SEQUENCE</scope>
    <source>
        <strain evidence="2">ARSEF 373</strain>
    </source>
</reference>
<comment type="caution">
    <text evidence="2">The sequence shown here is derived from an EMBL/GenBank/DDBJ whole genome shotgun (WGS) entry which is preliminary data.</text>
</comment>
<dbReference type="EMBL" id="DAKRPA010000227">
    <property type="protein sequence ID" value="DAZ94908.1"/>
    <property type="molecule type" value="Genomic_DNA"/>
</dbReference>
<organism evidence="2 3">
    <name type="scientific">Lagenidium giganteum</name>
    <dbReference type="NCBI Taxonomy" id="4803"/>
    <lineage>
        <taxon>Eukaryota</taxon>
        <taxon>Sar</taxon>
        <taxon>Stramenopiles</taxon>
        <taxon>Oomycota</taxon>
        <taxon>Peronosporomycetes</taxon>
        <taxon>Pythiales</taxon>
        <taxon>Pythiaceae</taxon>
    </lineage>
</organism>
<dbReference type="Proteomes" id="UP001146120">
    <property type="component" value="Unassembled WGS sequence"/>
</dbReference>
<keyword evidence="3" id="KW-1185">Reference proteome</keyword>
<dbReference type="InterPro" id="IPR013103">
    <property type="entry name" value="RVT_2"/>
</dbReference>
<reference evidence="2" key="1">
    <citation type="submission" date="2022-11" db="EMBL/GenBank/DDBJ databases">
        <authorList>
            <person name="Morgan W.R."/>
            <person name="Tartar A."/>
        </authorList>
    </citation>
    <scope>NUCLEOTIDE SEQUENCE</scope>
    <source>
        <strain evidence="2">ARSEF 373</strain>
    </source>
</reference>
<protein>
    <recommendedName>
        <fullName evidence="1">Reverse transcriptase Ty1/copia-type domain-containing protein</fullName>
    </recommendedName>
</protein>
<dbReference type="PANTHER" id="PTHR11439:SF483">
    <property type="entry name" value="PEPTIDE SYNTHASE GLIP-LIKE, PUTATIVE (AFU_ORTHOLOGUE AFUA_3G12920)-RELATED"/>
    <property type="match status" value="1"/>
</dbReference>
<name>A0AAV2YM54_9STRA</name>
<dbReference type="AlphaFoldDB" id="A0AAV2YM54"/>
<evidence type="ECO:0000313" key="2">
    <source>
        <dbReference type="EMBL" id="DAZ94908.1"/>
    </source>
</evidence>
<dbReference type="PANTHER" id="PTHR11439">
    <property type="entry name" value="GAG-POL-RELATED RETROTRANSPOSON"/>
    <property type="match status" value="1"/>
</dbReference>
<gene>
    <name evidence="2" type="ORF">N0F65_003078</name>
</gene>
<feature type="domain" description="Reverse transcriptase Ty1/copia-type" evidence="1">
    <location>
        <begin position="2"/>
        <end position="171"/>
    </location>
</feature>
<sequence length="261" mass="29486">MQRGWQALQYDVKTAFLYGPLDVDIYIQRPDGFEEGDNTIVCKLERSLYGLRQAPYVSNQTLHAKRSTLGFTRIEKDCGLYAVKEDSEIKILITVYANDLVLIGPGDLCNRVAMKKKDDFQLTSLGEVKVLLGVEINIDRQQKRITFSQRQYIKEILLRFHMATCNGAKTPEPSTVLQGALGYLVAGTRPDIAHAVRRLGQFLAKFDVTHYALGKHVLWYLKSTVDYGLVMDVKMDRKVALALYTDADYANDPVDRKSISG</sequence>